<dbReference type="Proteomes" id="UP000017836">
    <property type="component" value="Unassembled WGS sequence"/>
</dbReference>
<sequence length="127" mass="14746">MCHYPCLLVFWNSYEAQKDNSVEDKDGLALNREAFETALCRTFDFSQHSREVSSRPGATQFCLRQLIPANPGIWYKAERWTYEPDESGGLPSREYEAWYVQVSILEFKTQKTLGRMGPHLEAMSISW</sequence>
<dbReference type="HOGENOM" id="CLU_1973499_0_0_1"/>
<proteinExistence type="predicted"/>
<dbReference type="AlphaFoldDB" id="W1P7C6"/>
<dbReference type="Gramene" id="ERN03584">
    <property type="protein sequence ID" value="ERN03584"/>
    <property type="gene ID" value="AMTR_s00042p00137620"/>
</dbReference>
<gene>
    <name evidence="1" type="ORF">AMTR_s00042p00137620</name>
</gene>
<protein>
    <submittedName>
        <fullName evidence="1">Uncharacterized protein</fullName>
    </submittedName>
</protein>
<evidence type="ECO:0000313" key="1">
    <source>
        <dbReference type="EMBL" id="ERN03584.1"/>
    </source>
</evidence>
<reference evidence="2" key="1">
    <citation type="journal article" date="2013" name="Science">
        <title>The Amborella genome and the evolution of flowering plants.</title>
        <authorList>
            <consortium name="Amborella Genome Project"/>
        </authorList>
    </citation>
    <scope>NUCLEOTIDE SEQUENCE [LARGE SCALE GENOMIC DNA]</scope>
</reference>
<keyword evidence="2" id="KW-1185">Reference proteome</keyword>
<accession>W1P7C6</accession>
<organism evidence="1 2">
    <name type="scientific">Amborella trichopoda</name>
    <dbReference type="NCBI Taxonomy" id="13333"/>
    <lineage>
        <taxon>Eukaryota</taxon>
        <taxon>Viridiplantae</taxon>
        <taxon>Streptophyta</taxon>
        <taxon>Embryophyta</taxon>
        <taxon>Tracheophyta</taxon>
        <taxon>Spermatophyta</taxon>
        <taxon>Magnoliopsida</taxon>
        <taxon>Amborellales</taxon>
        <taxon>Amborellaceae</taxon>
        <taxon>Amborella</taxon>
    </lineage>
</organism>
<evidence type="ECO:0000313" key="2">
    <source>
        <dbReference type="Proteomes" id="UP000017836"/>
    </source>
</evidence>
<name>W1P7C6_AMBTC</name>
<dbReference type="EMBL" id="KI394353">
    <property type="protein sequence ID" value="ERN03584.1"/>
    <property type="molecule type" value="Genomic_DNA"/>
</dbReference>